<evidence type="ECO:0000313" key="2">
    <source>
        <dbReference type="EMBL" id="QNO42992.1"/>
    </source>
</evidence>
<proteinExistence type="predicted"/>
<dbReference type="EMBL" id="MT630708">
    <property type="protein sequence ID" value="QNO42113.1"/>
    <property type="molecule type" value="Genomic_DNA"/>
</dbReference>
<reference evidence="1" key="1">
    <citation type="submission" date="2020-06" db="EMBL/GenBank/DDBJ databases">
        <title>Unique genomic features of the anaerobic methanotrophic archaea.</title>
        <authorList>
            <person name="Chadwick G.L."/>
            <person name="Skennerton C.T."/>
            <person name="Laso-Perez R."/>
            <person name="Leu A.O."/>
            <person name="Speth D.R."/>
            <person name="Yu H."/>
            <person name="Morgan-Lang C."/>
            <person name="Hatzenpichler R."/>
            <person name="Goudeau D."/>
            <person name="Malmstrom R."/>
            <person name="Brazelton W.J."/>
            <person name="Woyke T."/>
            <person name="Hallam S.J."/>
            <person name="Tyson G.W."/>
            <person name="Wegener G."/>
            <person name="Boetius A."/>
            <person name="Orphan V."/>
        </authorList>
    </citation>
    <scope>NUCLEOTIDE SEQUENCE</scope>
</reference>
<dbReference type="SUPFAM" id="SSF53335">
    <property type="entry name" value="S-adenosyl-L-methionine-dependent methyltransferases"/>
    <property type="match status" value="1"/>
</dbReference>
<organism evidence="1">
    <name type="scientific">Candidatus Methanogaster sp. ANME-2c ERB4</name>
    <dbReference type="NCBI Taxonomy" id="2759911"/>
    <lineage>
        <taxon>Archaea</taxon>
        <taxon>Methanobacteriati</taxon>
        <taxon>Methanobacteriota</taxon>
        <taxon>Stenosarchaea group</taxon>
        <taxon>Methanomicrobia</taxon>
        <taxon>Methanosarcinales</taxon>
        <taxon>ANME-2 cluster</taxon>
        <taxon>Candidatus Methanogasteraceae</taxon>
        <taxon>Candidatus Methanogaster</taxon>
    </lineage>
</organism>
<evidence type="ECO:0008006" key="3">
    <source>
        <dbReference type="Google" id="ProtNLM"/>
    </source>
</evidence>
<sequence length="215" mass="24361">MKRLLDLFSGAGGAAKGYSRAGFRVTGVDIVDQPNFREKFIQADALKIDLSGYDAIHASPPCQGYCWGTKRHRNTGKEYPDLIEPIRLRLIEAGVPYVIENVPTAPLRNPTYLEGTMFGLGVIRRRLFETNWWLPQPMRLRRKKPIWQPSKPDPSIFLQKSAYCSVAGNGADGWSCRVADWRVAMGIDWMTREEIKQAIPPAYTEYIGRYLLGVL</sequence>
<accession>A0A7G9Y279</accession>
<dbReference type="EMBL" id="MT630785">
    <property type="protein sequence ID" value="QNO42992.1"/>
    <property type="molecule type" value="Genomic_DNA"/>
</dbReference>
<dbReference type="AlphaFoldDB" id="A0A7G9Y279"/>
<name>A0A7G9Y279_9EURY</name>
<protein>
    <recommendedName>
        <fullName evidence="3">DNA (cytosine-5-)-methyltransferase</fullName>
    </recommendedName>
</protein>
<evidence type="ECO:0000313" key="1">
    <source>
        <dbReference type="EMBL" id="QNO42113.1"/>
    </source>
</evidence>
<dbReference type="Gene3D" id="3.40.50.150">
    <property type="entry name" value="Vaccinia Virus protein VP39"/>
    <property type="match status" value="1"/>
</dbReference>
<dbReference type="InterPro" id="IPR029063">
    <property type="entry name" value="SAM-dependent_MTases_sf"/>
</dbReference>
<gene>
    <name evidence="2" type="ORF">ABGNOHFO_00011</name>
    <name evidence="1" type="ORF">INBEEEIC_00015</name>
</gene>